<comment type="similarity">
    <text evidence="1">Belongs to the NSRP1 family.</text>
</comment>
<evidence type="ECO:0000313" key="5">
    <source>
        <dbReference type="EMBL" id="KAG2482546.1"/>
    </source>
</evidence>
<protein>
    <recommendedName>
        <fullName evidence="4">Nuclear speckle splicing regulatory protein 1 N-terminal domain-containing protein</fullName>
    </recommendedName>
</protein>
<dbReference type="EMBL" id="JAEHOE010000215">
    <property type="protein sequence ID" value="KAG2482546.1"/>
    <property type="molecule type" value="Genomic_DNA"/>
</dbReference>
<feature type="compositionally biased region" description="Basic and acidic residues" evidence="3">
    <location>
        <begin position="217"/>
        <end position="228"/>
    </location>
</feature>
<proteinExistence type="inferred from homology"/>
<dbReference type="GO" id="GO:0000381">
    <property type="term" value="P:regulation of alternative mRNA splicing, via spliceosome"/>
    <property type="evidence" value="ECO:0007669"/>
    <property type="project" value="InterPro"/>
</dbReference>
<keyword evidence="2" id="KW-0175">Coiled coil</keyword>
<evidence type="ECO:0000256" key="1">
    <source>
        <dbReference type="ARBA" id="ARBA00010126"/>
    </source>
</evidence>
<dbReference type="PANTHER" id="PTHR30060:SF0">
    <property type="entry name" value="COILED-COIL PROTEIN (DUF2040)-RELATED"/>
    <property type="match status" value="1"/>
</dbReference>
<reference evidence="5" key="1">
    <citation type="journal article" date="2020" name="bioRxiv">
        <title>Comparative genomics of Chlamydomonas.</title>
        <authorList>
            <person name="Craig R.J."/>
            <person name="Hasan A.R."/>
            <person name="Ness R.W."/>
            <person name="Keightley P.D."/>
        </authorList>
    </citation>
    <scope>NUCLEOTIDE SEQUENCE</scope>
    <source>
        <strain evidence="5">CCAP 11/70</strain>
    </source>
</reference>
<accession>A0A836BMV1</accession>
<feature type="compositionally biased region" description="Basic and acidic residues" evidence="3">
    <location>
        <begin position="392"/>
        <end position="407"/>
    </location>
</feature>
<feature type="compositionally biased region" description="Basic and acidic residues" evidence="3">
    <location>
        <begin position="169"/>
        <end position="195"/>
    </location>
</feature>
<feature type="domain" description="Nuclear speckle splicing regulatory protein 1 N-terminal" evidence="4">
    <location>
        <begin position="80"/>
        <end position="195"/>
    </location>
</feature>
<dbReference type="Proteomes" id="UP000612055">
    <property type="component" value="Unassembled WGS sequence"/>
</dbReference>
<dbReference type="Pfam" id="PF09745">
    <property type="entry name" value="NSRP1_N"/>
    <property type="match status" value="1"/>
</dbReference>
<evidence type="ECO:0000256" key="2">
    <source>
        <dbReference type="ARBA" id="ARBA00023054"/>
    </source>
</evidence>
<dbReference type="PANTHER" id="PTHR30060">
    <property type="entry name" value="INNER MEMBRANE PROTEIN"/>
    <property type="match status" value="1"/>
</dbReference>
<evidence type="ECO:0000313" key="6">
    <source>
        <dbReference type="Proteomes" id="UP000612055"/>
    </source>
</evidence>
<feature type="compositionally biased region" description="Basic and acidic residues" evidence="3">
    <location>
        <begin position="332"/>
        <end position="342"/>
    </location>
</feature>
<feature type="region of interest" description="Disordered" evidence="3">
    <location>
        <begin position="29"/>
        <end position="69"/>
    </location>
</feature>
<evidence type="ECO:0000256" key="3">
    <source>
        <dbReference type="SAM" id="MobiDB-lite"/>
    </source>
</evidence>
<organism evidence="5 6">
    <name type="scientific">Edaphochlamys debaryana</name>
    <dbReference type="NCBI Taxonomy" id="47281"/>
    <lineage>
        <taxon>Eukaryota</taxon>
        <taxon>Viridiplantae</taxon>
        <taxon>Chlorophyta</taxon>
        <taxon>core chlorophytes</taxon>
        <taxon>Chlorophyceae</taxon>
        <taxon>CS clade</taxon>
        <taxon>Chlamydomonadales</taxon>
        <taxon>Chlamydomonadales incertae sedis</taxon>
        <taxon>Edaphochlamys</taxon>
    </lineage>
</organism>
<sequence length="415" mass="45177">MSQQPGKGPLIGQKGVQYGLQKVVPKKPVQLANAPAGKGTAPPRKLAPGNVLGDDDSEEEDVERQIARQAEKKRAAAKVQQMYEDALAQDPNAFDYDGVYDSIQQARVEPKQKDKVERQSKYIASLLEQANARKREQDVLYERRMVKERQQEDHLYEDKEKFVTSAYRRKLEEDKKWQEEERKREAEEAKQDVRKVGHMGNFYANLLTKNVAYGTAKTEEGEKPPSQERDDEAEERGGRGSRSPGPGPGSKEAAKDRSASPAADDAPGPSAKVLSQLDRYDILRLEAEKALRAKKGREQEQGARSGSEDPDAGAGGGGREEQERGPGQGERAGPRREEERKGGRSGSALPTEDAARGAQAEGRAAPAAAPGQAGAAAEALGAGGDAGPGGKRRNDDQSVMSARERYLARKQQKLG</sequence>
<feature type="region of interest" description="Disordered" evidence="3">
    <location>
        <begin position="292"/>
        <end position="415"/>
    </location>
</feature>
<name>A0A836BMV1_9CHLO</name>
<keyword evidence="6" id="KW-1185">Reference proteome</keyword>
<dbReference type="OrthoDB" id="446635at2759"/>
<dbReference type="InterPro" id="IPR018612">
    <property type="entry name" value="NSRP1_N"/>
</dbReference>
<feature type="region of interest" description="Disordered" evidence="3">
    <location>
        <begin position="214"/>
        <end position="279"/>
    </location>
</feature>
<feature type="compositionally biased region" description="Low complexity" evidence="3">
    <location>
        <begin position="356"/>
        <end position="380"/>
    </location>
</feature>
<dbReference type="AlphaFoldDB" id="A0A836BMV1"/>
<feature type="region of interest" description="Disordered" evidence="3">
    <location>
        <begin position="167"/>
        <end position="200"/>
    </location>
</feature>
<feature type="compositionally biased region" description="Basic and acidic residues" evidence="3">
    <location>
        <begin position="292"/>
        <end position="301"/>
    </location>
</feature>
<gene>
    <name evidence="5" type="ORF">HYH03_018537</name>
</gene>
<comment type="caution">
    <text evidence="5">The sequence shown here is derived from an EMBL/GenBank/DDBJ whole genome shotgun (WGS) entry which is preliminary data.</text>
</comment>
<feature type="compositionally biased region" description="Low complexity" evidence="3">
    <location>
        <begin position="259"/>
        <end position="271"/>
    </location>
</feature>
<evidence type="ECO:0000259" key="4">
    <source>
        <dbReference type="Pfam" id="PF09745"/>
    </source>
</evidence>
<feature type="compositionally biased region" description="Acidic residues" evidence="3">
    <location>
        <begin position="53"/>
        <end position="62"/>
    </location>
</feature>